<evidence type="ECO:0000256" key="3">
    <source>
        <dbReference type="ARBA" id="ARBA00022692"/>
    </source>
</evidence>
<accession>A0AAV2PNF8</accession>
<evidence type="ECO:0000256" key="6">
    <source>
        <dbReference type="RuleBase" id="RU910716"/>
    </source>
</evidence>
<evidence type="ECO:0000313" key="9">
    <source>
        <dbReference type="EMBL" id="CAL4062409.1"/>
    </source>
</evidence>
<organism evidence="9 10">
    <name type="scientific">Meganyctiphanes norvegica</name>
    <name type="common">Northern krill</name>
    <name type="synonym">Thysanopoda norvegica</name>
    <dbReference type="NCBI Taxonomy" id="48144"/>
    <lineage>
        <taxon>Eukaryota</taxon>
        <taxon>Metazoa</taxon>
        <taxon>Ecdysozoa</taxon>
        <taxon>Arthropoda</taxon>
        <taxon>Crustacea</taxon>
        <taxon>Multicrustacea</taxon>
        <taxon>Malacostraca</taxon>
        <taxon>Eumalacostraca</taxon>
        <taxon>Eucarida</taxon>
        <taxon>Euphausiacea</taxon>
        <taxon>Euphausiidae</taxon>
        <taxon>Meganyctiphanes</taxon>
    </lineage>
</organism>
<keyword evidence="10" id="KW-1185">Reference proteome</keyword>
<evidence type="ECO:0000313" key="10">
    <source>
        <dbReference type="Proteomes" id="UP001497623"/>
    </source>
</evidence>
<evidence type="ECO:0000256" key="8">
    <source>
        <dbReference type="SAM" id="MobiDB-lite"/>
    </source>
</evidence>
<keyword evidence="3 6" id="KW-0812">Transmembrane</keyword>
<evidence type="ECO:0000256" key="1">
    <source>
        <dbReference type="ARBA" id="ARBA00004141"/>
    </source>
</evidence>
<evidence type="ECO:0000256" key="2">
    <source>
        <dbReference type="ARBA" id="ARBA00008789"/>
    </source>
</evidence>
<feature type="transmembrane region" description="Helical" evidence="6">
    <location>
        <begin position="460"/>
        <end position="478"/>
    </location>
</feature>
<dbReference type="AlphaFoldDB" id="A0AAV2PNF8"/>
<evidence type="ECO:0000256" key="7">
    <source>
        <dbReference type="SAM" id="Coils"/>
    </source>
</evidence>
<reference evidence="9 10" key="1">
    <citation type="submission" date="2024-05" db="EMBL/GenBank/DDBJ databases">
        <authorList>
            <person name="Wallberg A."/>
        </authorList>
    </citation>
    <scope>NUCLEOTIDE SEQUENCE [LARGE SCALE GENOMIC DNA]</scope>
</reference>
<dbReference type="EMBL" id="CAXKWB010000842">
    <property type="protein sequence ID" value="CAL4062409.1"/>
    <property type="molecule type" value="Genomic_DNA"/>
</dbReference>
<keyword evidence="4 6" id="KW-1133">Transmembrane helix</keyword>
<evidence type="ECO:0000256" key="4">
    <source>
        <dbReference type="ARBA" id="ARBA00022989"/>
    </source>
</evidence>
<dbReference type="Pfam" id="PF09815">
    <property type="entry name" value="XK-related"/>
    <property type="match status" value="2"/>
</dbReference>
<feature type="region of interest" description="Disordered" evidence="8">
    <location>
        <begin position="1"/>
        <end position="26"/>
    </location>
</feature>
<evidence type="ECO:0000256" key="5">
    <source>
        <dbReference type="ARBA" id="ARBA00023136"/>
    </source>
</evidence>
<gene>
    <name evidence="9" type="ORF">MNOR_LOCUS2676</name>
</gene>
<feature type="coiled-coil region" evidence="7">
    <location>
        <begin position="216"/>
        <end position="337"/>
    </location>
</feature>
<comment type="subcellular location">
    <subcellularLocation>
        <location evidence="1 6">Membrane</location>
        <topology evidence="1 6">Multi-pass membrane protein</topology>
    </subcellularLocation>
</comment>
<dbReference type="Proteomes" id="UP001497623">
    <property type="component" value="Unassembled WGS sequence"/>
</dbReference>
<protein>
    <recommendedName>
        <fullName evidence="6">XK-related protein</fullName>
    </recommendedName>
</protein>
<feature type="transmembrane region" description="Helical" evidence="6">
    <location>
        <begin position="401"/>
        <end position="421"/>
    </location>
</feature>
<feature type="transmembrane region" description="Helical" evidence="6">
    <location>
        <begin position="499"/>
        <end position="529"/>
    </location>
</feature>
<dbReference type="GO" id="GO:0005886">
    <property type="term" value="C:plasma membrane"/>
    <property type="evidence" value="ECO:0007669"/>
    <property type="project" value="UniProtKB-ARBA"/>
</dbReference>
<keyword evidence="7" id="KW-0175">Coiled coil</keyword>
<sequence>MATSGRVNEAFELETIGHNTTRTDNGPKLMLPLATSTPTRITSVVETQSSCSTQTDITPATLSCWRIERRVPQQGVPVSQWHVLETRSIGFDAAQQTRDAHLFRYTDREMTDMVTAWRVITIMMPCVWYLTTYVADQISDIFVAYDTCTHGQEWWCGLSIFFIAFPSIIINCYNYEQLVRPDIATVKPLNKWVARLLFTVQSLPYYLMGRKISWCLRALRLQSNKYMELKDKYERDNIQERIRLKQERVVQEKLQQQHLRQAQHELQQQQHQYQQLQQQLQKIKEHLQLSETQAEQIRLQDKYHELERQQEHLNTLQQEQEEKRREYQQRLKNSKELLEENELFSDQPQLWEAGKELWEMAHAETDSAMTKWFQACFESVPMLSITSYIIEKKIVRHPDDYISTSLIVSVFVSLTSACSGLSSLLGDKAWERTAVSIAMFFTLGSRVMVCGGTGTFSPWLWFGPLLASTFIALIAKFCESKEETLVAKFQKSHKYLLEAMVMATICPPFNPVGIFASIPYVMASIIFFMNNPRHALNIVVLIASIVGQVAWIPLGFVLW</sequence>
<dbReference type="InterPro" id="IPR018629">
    <property type="entry name" value="XK-rel"/>
</dbReference>
<keyword evidence="5 6" id="KW-0472">Membrane</keyword>
<comment type="caution">
    <text evidence="9">The sequence shown here is derived from an EMBL/GenBank/DDBJ whole genome shotgun (WGS) entry which is preliminary data.</text>
</comment>
<feature type="transmembrane region" description="Helical" evidence="6">
    <location>
        <begin position="535"/>
        <end position="558"/>
    </location>
</feature>
<comment type="similarity">
    <text evidence="2 6">Belongs to the XK family.</text>
</comment>
<name>A0AAV2PNF8_MEGNR</name>
<proteinExistence type="inferred from homology"/>